<dbReference type="EMBL" id="JAKOGI010000588">
    <property type="protein sequence ID" value="KAJ8432713.1"/>
    <property type="molecule type" value="Genomic_DNA"/>
</dbReference>
<protein>
    <submittedName>
        <fullName evidence="2">Uncharacterized protein</fullName>
    </submittedName>
</protein>
<gene>
    <name evidence="2" type="ORF">Cgig2_001931</name>
</gene>
<evidence type="ECO:0000313" key="3">
    <source>
        <dbReference type="Proteomes" id="UP001153076"/>
    </source>
</evidence>
<feature type="region of interest" description="Disordered" evidence="1">
    <location>
        <begin position="114"/>
        <end position="174"/>
    </location>
</feature>
<sequence>MVDALKNFMSTMTDAIMQQVLEQLKKVVEAASLARLFHVSSMYPLEDASPPTQSCNIPPVTAKGYKKTLMAMETNDLGRVTTVVPLGLMPAITIAQVTDAQRGQPLLQRLIRHTFDEPLGSKSKSKPRAPREEPPSGNALLSAVRTVSALGVPSGRAHKGSPHAEETASHDLSA</sequence>
<reference evidence="2" key="1">
    <citation type="submission" date="2022-04" db="EMBL/GenBank/DDBJ databases">
        <title>Carnegiea gigantea Genome sequencing and assembly v2.</title>
        <authorList>
            <person name="Copetti D."/>
            <person name="Sanderson M.J."/>
            <person name="Burquez A."/>
            <person name="Wojciechowski M.F."/>
        </authorList>
    </citation>
    <scope>NUCLEOTIDE SEQUENCE</scope>
    <source>
        <strain evidence="2">SGP5-SGP5p</strain>
        <tissue evidence="2">Aerial part</tissue>
    </source>
</reference>
<accession>A0A9Q1JX63</accession>
<organism evidence="2 3">
    <name type="scientific">Carnegiea gigantea</name>
    <dbReference type="NCBI Taxonomy" id="171969"/>
    <lineage>
        <taxon>Eukaryota</taxon>
        <taxon>Viridiplantae</taxon>
        <taxon>Streptophyta</taxon>
        <taxon>Embryophyta</taxon>
        <taxon>Tracheophyta</taxon>
        <taxon>Spermatophyta</taxon>
        <taxon>Magnoliopsida</taxon>
        <taxon>eudicotyledons</taxon>
        <taxon>Gunneridae</taxon>
        <taxon>Pentapetalae</taxon>
        <taxon>Caryophyllales</taxon>
        <taxon>Cactineae</taxon>
        <taxon>Cactaceae</taxon>
        <taxon>Cactoideae</taxon>
        <taxon>Echinocereeae</taxon>
        <taxon>Carnegiea</taxon>
    </lineage>
</organism>
<comment type="caution">
    <text evidence="2">The sequence shown here is derived from an EMBL/GenBank/DDBJ whole genome shotgun (WGS) entry which is preliminary data.</text>
</comment>
<keyword evidence="3" id="KW-1185">Reference proteome</keyword>
<name>A0A9Q1JX63_9CARY</name>
<proteinExistence type="predicted"/>
<evidence type="ECO:0000313" key="2">
    <source>
        <dbReference type="EMBL" id="KAJ8432713.1"/>
    </source>
</evidence>
<evidence type="ECO:0000256" key="1">
    <source>
        <dbReference type="SAM" id="MobiDB-lite"/>
    </source>
</evidence>
<dbReference type="Proteomes" id="UP001153076">
    <property type="component" value="Unassembled WGS sequence"/>
</dbReference>
<dbReference type="AlphaFoldDB" id="A0A9Q1JX63"/>
<feature type="compositionally biased region" description="Basic and acidic residues" evidence="1">
    <location>
        <begin position="162"/>
        <end position="174"/>
    </location>
</feature>